<comment type="similarity">
    <text evidence="1">Belongs to the short-chain dehydrogenases/reductases (SDR) family.</text>
</comment>
<evidence type="ECO:0000313" key="3">
    <source>
        <dbReference type="EMBL" id="CAB4340425.1"/>
    </source>
</evidence>
<reference evidence="3" key="1">
    <citation type="submission" date="2020-05" db="EMBL/GenBank/DDBJ databases">
        <authorList>
            <person name="Chiriac C."/>
            <person name="Salcher M."/>
            <person name="Ghai R."/>
            <person name="Kavagutti S V."/>
        </authorList>
    </citation>
    <scope>NUCLEOTIDE SEQUENCE</scope>
</reference>
<name>A0A6J5ZCR5_9ZZZZ</name>
<dbReference type="SUPFAM" id="SSF51735">
    <property type="entry name" value="NAD(P)-binding Rossmann-fold domains"/>
    <property type="match status" value="1"/>
</dbReference>
<keyword evidence="2" id="KW-0560">Oxidoreductase</keyword>
<protein>
    <submittedName>
        <fullName evidence="3">Unannotated protein</fullName>
    </submittedName>
</protein>
<dbReference type="InterPro" id="IPR036291">
    <property type="entry name" value="NAD(P)-bd_dom_sf"/>
</dbReference>
<organism evidence="3">
    <name type="scientific">freshwater metagenome</name>
    <dbReference type="NCBI Taxonomy" id="449393"/>
    <lineage>
        <taxon>unclassified sequences</taxon>
        <taxon>metagenomes</taxon>
        <taxon>ecological metagenomes</taxon>
    </lineage>
</organism>
<sequence length="300" mass="32810">MPVVHLPYSGHMKYDYADKVIVITGGAGGIGSHLAREFSSRGARIVLLDLNELGLKSTISDLAGTGHHSIALDLTDRSAISSAVQEIAAKYGHIDVLIPNAAITTTDRFDEQSVESIEHELDINLRSPLVIIRSCIDLLKKSSDPRIITTVSLGGIFPLGETPLYTVSKFGLRGAMLSLSLDFAAKGITVGSVMPSATDTPMLQREAVEGGNSLQFMDPPQKTADVVKAFTKMLDKPRFEVYPKPSESWLVRIAMLFPSQLPRLMPLFVGRGNRGHKRYLKELETRGIARQTNGVWEIIE</sequence>
<dbReference type="EMBL" id="CAESAJ010000099">
    <property type="protein sequence ID" value="CAB4340425.1"/>
    <property type="molecule type" value="Genomic_DNA"/>
</dbReference>
<dbReference type="Pfam" id="PF00106">
    <property type="entry name" value="adh_short"/>
    <property type="match status" value="1"/>
</dbReference>
<dbReference type="CDD" id="cd05233">
    <property type="entry name" value="SDR_c"/>
    <property type="match status" value="1"/>
</dbReference>
<dbReference type="PANTHER" id="PTHR43669:SF3">
    <property type="entry name" value="ALCOHOL DEHYDROGENASE, PUTATIVE (AFU_ORTHOLOGUE AFUA_3G03445)-RELATED"/>
    <property type="match status" value="1"/>
</dbReference>
<proteinExistence type="inferred from homology"/>
<dbReference type="PANTHER" id="PTHR43669">
    <property type="entry name" value="5-KETO-D-GLUCONATE 5-REDUCTASE"/>
    <property type="match status" value="1"/>
</dbReference>
<gene>
    <name evidence="3" type="ORF">UFOPK3770_00910</name>
</gene>
<dbReference type="GO" id="GO:0016491">
    <property type="term" value="F:oxidoreductase activity"/>
    <property type="evidence" value="ECO:0007669"/>
    <property type="project" value="UniProtKB-KW"/>
</dbReference>
<evidence type="ECO:0000256" key="1">
    <source>
        <dbReference type="ARBA" id="ARBA00006484"/>
    </source>
</evidence>
<dbReference type="AlphaFoldDB" id="A0A6J5ZCR5"/>
<evidence type="ECO:0000256" key="2">
    <source>
        <dbReference type="ARBA" id="ARBA00023002"/>
    </source>
</evidence>
<dbReference type="PRINTS" id="PR00081">
    <property type="entry name" value="GDHRDH"/>
</dbReference>
<dbReference type="InterPro" id="IPR002347">
    <property type="entry name" value="SDR_fam"/>
</dbReference>
<accession>A0A6J5ZCR5</accession>
<dbReference type="Gene3D" id="3.40.50.720">
    <property type="entry name" value="NAD(P)-binding Rossmann-like Domain"/>
    <property type="match status" value="1"/>
</dbReference>